<dbReference type="CDD" id="cd17896">
    <property type="entry name" value="AGPR_2_N"/>
    <property type="match status" value="1"/>
</dbReference>
<dbReference type="AlphaFoldDB" id="A0A1E5Q773"/>
<feature type="active site" evidence="6">
    <location>
        <position position="116"/>
    </location>
</feature>
<dbReference type="SUPFAM" id="SSF55347">
    <property type="entry name" value="Glyceraldehyde-3-phosphate dehydrogenase-like, C-terminal domain"/>
    <property type="match status" value="1"/>
</dbReference>
<dbReference type="RefSeq" id="WP_069958144.1">
    <property type="nucleotide sequence ID" value="NZ_MCGG01000027.1"/>
</dbReference>
<dbReference type="Proteomes" id="UP000095347">
    <property type="component" value="Unassembled WGS sequence"/>
</dbReference>
<evidence type="ECO:0000256" key="2">
    <source>
        <dbReference type="ARBA" id="ARBA00022571"/>
    </source>
</evidence>
<dbReference type="CDD" id="cd23935">
    <property type="entry name" value="AGPR_2_C"/>
    <property type="match status" value="1"/>
</dbReference>
<protein>
    <recommendedName>
        <fullName evidence="6">N-acetyl-gamma-glutamyl-phosphate reductase</fullName>
        <shortName evidence="6">AGPR</shortName>
        <ecNumber evidence="6">1.2.1.38</ecNumber>
    </recommendedName>
    <alternativeName>
        <fullName evidence="6">N-acetyl-glutamate semialdehyde dehydrogenase</fullName>
        <shortName evidence="6">NAGSA dehydrogenase</shortName>
    </alternativeName>
</protein>
<dbReference type="InterPro" id="IPR000534">
    <property type="entry name" value="Semialdehyde_DH_NAD-bd"/>
</dbReference>
<dbReference type="EC" id="1.2.1.38" evidence="6"/>
<dbReference type="STRING" id="28181.BEN30_11140"/>
<dbReference type="PANTHER" id="PTHR32338">
    <property type="entry name" value="N-ACETYL-GAMMA-GLUTAMYL-PHOSPHATE REDUCTASE, CHLOROPLASTIC-RELATED-RELATED"/>
    <property type="match status" value="1"/>
</dbReference>
<evidence type="ECO:0000256" key="3">
    <source>
        <dbReference type="ARBA" id="ARBA00022605"/>
    </source>
</evidence>
<dbReference type="GO" id="GO:0006526">
    <property type="term" value="P:L-arginine biosynthetic process"/>
    <property type="evidence" value="ECO:0007669"/>
    <property type="project" value="UniProtKB-UniRule"/>
</dbReference>
<evidence type="ECO:0000313" key="9">
    <source>
        <dbReference type="Proteomes" id="UP000095347"/>
    </source>
</evidence>
<dbReference type="NCBIfam" id="TIGR01851">
    <property type="entry name" value="argC_other"/>
    <property type="match status" value="1"/>
</dbReference>
<keyword evidence="4 6" id="KW-0521">NADP</keyword>
<reference evidence="9" key="1">
    <citation type="submission" date="2016-07" db="EMBL/GenBank/DDBJ databases">
        <authorList>
            <person name="Florea S."/>
            <person name="Webb J.S."/>
            <person name="Jaromczyk J."/>
            <person name="Schardl C.L."/>
        </authorList>
    </citation>
    <scope>NUCLEOTIDE SEQUENCE [LARGE SCALE GENOMIC DNA]</scope>
    <source>
        <strain evidence="9">MV-1</strain>
    </source>
</reference>
<proteinExistence type="inferred from homology"/>
<dbReference type="Pfam" id="PF22698">
    <property type="entry name" value="Semialdhyde_dhC_1"/>
    <property type="match status" value="1"/>
</dbReference>
<keyword evidence="5 6" id="KW-0560">Oxidoreductase</keyword>
<comment type="similarity">
    <text evidence="6">Belongs to the NAGSA dehydrogenase family. Type 2 subfamily.</text>
</comment>
<dbReference type="PANTHER" id="PTHR32338:SF10">
    <property type="entry name" value="N-ACETYL-GAMMA-GLUTAMYL-PHOSPHATE REDUCTASE, CHLOROPLASTIC-RELATED"/>
    <property type="match status" value="1"/>
</dbReference>
<comment type="function">
    <text evidence="6">Catalyzes the NADPH-dependent reduction of N-acetyl-5-glutamyl phosphate to yield N-acetyl-L-glutamate 5-semialdehyde.</text>
</comment>
<name>A0A1E5Q773_9PROT</name>
<organism evidence="8 9">
    <name type="scientific">Magnetovibrio blakemorei</name>
    <dbReference type="NCBI Taxonomy" id="28181"/>
    <lineage>
        <taxon>Bacteria</taxon>
        <taxon>Pseudomonadati</taxon>
        <taxon>Pseudomonadota</taxon>
        <taxon>Alphaproteobacteria</taxon>
        <taxon>Rhodospirillales</taxon>
        <taxon>Magnetovibrionaceae</taxon>
        <taxon>Magnetovibrio</taxon>
    </lineage>
</organism>
<evidence type="ECO:0000259" key="7">
    <source>
        <dbReference type="SMART" id="SM00859"/>
    </source>
</evidence>
<evidence type="ECO:0000313" key="8">
    <source>
        <dbReference type="EMBL" id="OEJ66938.1"/>
    </source>
</evidence>
<accession>A0A1E5Q773</accession>
<sequence length="316" mass="33316">MSARIFIDGEVGTTGLQIRSRLENRNDIEIISLSEQNRKDASARRDMLNSVDLAILCLPDDAAREAVAMIENPHVKVIDASTAYRVDAGWAYGFAELNAGQRAKIAASKRVSNPGCYAVASISVLNPLVSAGLVPADLGVSINAISGYSGGGKQLIANFEDPASAGYTQAPYFVYGLGLAHKHVPEIQLHSGLAKRPLFVPSVGRFAQGMLVQVPLQLADLPAKPSAKDVHHVLAAHYAGSTFVKVAALDDSAKLTQLQAEDANGTNDLRLFVFANAEGDQAVVMALLDNLGKGASGSCVQNLNIMFGFDEAAGLS</sequence>
<comment type="subcellular location">
    <subcellularLocation>
        <location evidence="6">Cytoplasm</location>
    </subcellularLocation>
</comment>
<dbReference type="HAMAP" id="MF_01110">
    <property type="entry name" value="ArgC_type2"/>
    <property type="match status" value="1"/>
</dbReference>
<evidence type="ECO:0000256" key="6">
    <source>
        <dbReference type="HAMAP-Rule" id="MF_01110"/>
    </source>
</evidence>
<evidence type="ECO:0000256" key="5">
    <source>
        <dbReference type="ARBA" id="ARBA00023002"/>
    </source>
</evidence>
<dbReference type="Pfam" id="PF01118">
    <property type="entry name" value="Semialdhyde_dh"/>
    <property type="match status" value="1"/>
</dbReference>
<evidence type="ECO:0000256" key="4">
    <source>
        <dbReference type="ARBA" id="ARBA00022857"/>
    </source>
</evidence>
<dbReference type="UniPathway" id="UPA00068">
    <property type="reaction ID" value="UER00108"/>
</dbReference>
<dbReference type="InterPro" id="IPR036291">
    <property type="entry name" value="NAD(P)-bd_dom_sf"/>
</dbReference>
<dbReference type="EMBL" id="MCGG01000027">
    <property type="protein sequence ID" value="OEJ66938.1"/>
    <property type="molecule type" value="Genomic_DNA"/>
</dbReference>
<keyword evidence="3 6" id="KW-0028">Amino-acid biosynthesis</keyword>
<keyword evidence="2 6" id="KW-0055">Arginine biosynthesis</keyword>
<dbReference type="Gene3D" id="3.30.360.10">
    <property type="entry name" value="Dihydrodipicolinate Reductase, domain 2"/>
    <property type="match status" value="1"/>
</dbReference>
<dbReference type="GO" id="GO:0005737">
    <property type="term" value="C:cytoplasm"/>
    <property type="evidence" value="ECO:0007669"/>
    <property type="project" value="UniProtKB-SubCell"/>
</dbReference>
<dbReference type="InterPro" id="IPR010136">
    <property type="entry name" value="AGPR_type-2"/>
</dbReference>
<dbReference type="SUPFAM" id="SSF51735">
    <property type="entry name" value="NAD(P)-binding Rossmann-fold domains"/>
    <property type="match status" value="1"/>
</dbReference>
<dbReference type="Gene3D" id="3.40.50.720">
    <property type="entry name" value="NAD(P)-binding Rossmann-like Domain"/>
    <property type="match status" value="1"/>
</dbReference>
<keyword evidence="1 6" id="KW-0963">Cytoplasm</keyword>
<feature type="domain" description="Semialdehyde dehydrogenase NAD-binding" evidence="7">
    <location>
        <begin position="4"/>
        <end position="105"/>
    </location>
</feature>
<keyword evidence="9" id="KW-1185">Reference proteome</keyword>
<gene>
    <name evidence="6" type="primary">argC</name>
    <name evidence="8" type="ORF">BEN30_11140</name>
</gene>
<evidence type="ECO:0000256" key="1">
    <source>
        <dbReference type="ARBA" id="ARBA00022490"/>
    </source>
</evidence>
<dbReference type="InterPro" id="IPR058924">
    <property type="entry name" value="AGPR_dimerisation_dom"/>
</dbReference>
<dbReference type="OrthoDB" id="9801289at2"/>
<comment type="caution">
    <text evidence="8">The sequence shown here is derived from an EMBL/GenBank/DDBJ whole genome shotgun (WGS) entry which is preliminary data.</text>
</comment>
<comment type="pathway">
    <text evidence="6">Amino-acid biosynthesis; L-arginine biosynthesis; N(2)-acetyl-L-ornithine from L-glutamate: step 3/4.</text>
</comment>
<dbReference type="InterPro" id="IPR050085">
    <property type="entry name" value="AGPR"/>
</dbReference>
<dbReference type="GO" id="GO:0051287">
    <property type="term" value="F:NAD binding"/>
    <property type="evidence" value="ECO:0007669"/>
    <property type="project" value="InterPro"/>
</dbReference>
<dbReference type="SMART" id="SM00859">
    <property type="entry name" value="Semialdhyde_dh"/>
    <property type="match status" value="1"/>
</dbReference>
<comment type="catalytic activity">
    <reaction evidence="6">
        <text>N-acetyl-L-glutamate 5-semialdehyde + phosphate + NADP(+) = N-acetyl-L-glutamyl 5-phosphate + NADPH + H(+)</text>
        <dbReference type="Rhea" id="RHEA:21588"/>
        <dbReference type="ChEBI" id="CHEBI:15378"/>
        <dbReference type="ChEBI" id="CHEBI:29123"/>
        <dbReference type="ChEBI" id="CHEBI:43474"/>
        <dbReference type="ChEBI" id="CHEBI:57783"/>
        <dbReference type="ChEBI" id="CHEBI:57936"/>
        <dbReference type="ChEBI" id="CHEBI:58349"/>
        <dbReference type="EC" id="1.2.1.38"/>
    </reaction>
</comment>
<dbReference type="GO" id="GO:0003942">
    <property type="term" value="F:N-acetyl-gamma-glutamyl-phosphate reductase activity"/>
    <property type="evidence" value="ECO:0007669"/>
    <property type="project" value="UniProtKB-UniRule"/>
</dbReference>